<feature type="domain" description="Peptidase M12B" evidence="9">
    <location>
        <begin position="275"/>
        <end position="487"/>
    </location>
</feature>
<keyword evidence="7" id="KW-0732">Signal</keyword>
<evidence type="ECO:0000256" key="7">
    <source>
        <dbReference type="SAM" id="SignalP"/>
    </source>
</evidence>
<evidence type="ECO:0000256" key="4">
    <source>
        <dbReference type="PROSITE-ProRule" id="PRU00276"/>
    </source>
</evidence>
<dbReference type="GO" id="GO:0046872">
    <property type="term" value="F:metal ion binding"/>
    <property type="evidence" value="ECO:0007669"/>
    <property type="project" value="UniProtKB-KW"/>
</dbReference>
<evidence type="ECO:0000256" key="2">
    <source>
        <dbReference type="ARBA" id="ARBA00056552"/>
    </source>
</evidence>
<dbReference type="PANTHER" id="PTHR11905">
    <property type="entry name" value="ADAM A DISINTEGRIN AND METALLOPROTEASE DOMAIN"/>
    <property type="match status" value="1"/>
</dbReference>
<sequence length="833" mass="89952">MITLRSAAAAVASIALLAQSSLADSVKRNPVSYISLVENPVIQAPSHRVNAFSKFDLLFTLHNGRQKVRLALEPNHDVLHEDFAITHLNEDGSVREVNKVPRSEDKVYRGSAFIERSEIKGWAKAGWARVSIHQDGQRPLFDGAFRIDGDNHHILSRSDYQSLKDEKDPDVDSAARQDVMVVWRDSDVVEDVDNDGRTELKRNIAEASTCNADTLDFNNNFQTEAGESNLSLRSMGFGSLFGRQIDDVGSGGTGLDLTNLMKSIGSTAGCPTTKKVALVGIATDCNYFSALNSTSAVKKQIVGIVNKASEIYESTFKISLAIKNLTIIDRACTGTTPGNTPWNVKCGDDVTLNDRLNTFSKWRGESKDENAYWTLFTTCPTQTAVGLAWRGMVCRPGSGNNVDGSGRNETVAATNVVVRADTEWQIFAHESGHTFGAVHDCVPRTCQDSTSPQACCPLSRDQCDAGGKFIMNPSTGKGITAFSPCSIGLICSGLKSNMIRGNCLTDNKNIQTDVEIGSICGNGIVESGEDCDCGGESGCKDNKCCDAKTCKFTANSKCDPSNEDCCTPQCQLASSDTVCRPSTGECDVAESCPGDKAACPEDKHRNNGDSCGDGLQCASGQCTSRDLQCQHLANSLTGRNNTKACADTECMLACTSPELSLNQCMTYNQFFVDGTNCGAGGHCSNGSCEGSSSLKEIGAWIENHKTVFIPIVVVLGSLILIAIISCISSSIRRSMRKRKVRKMPEMSSSSWPPSSSNSSQPWGGGHGQQQQRPWNQQQPRYTESSGALYPDHHQQSSRGFHEQPPFYPPPPPPPPPAANGDGRWGNQRSMRYA</sequence>
<feature type="transmembrane region" description="Helical" evidence="6">
    <location>
        <begin position="707"/>
        <end position="731"/>
    </location>
</feature>
<feature type="binding site" evidence="4">
    <location>
        <position position="439"/>
    </location>
    <ligand>
        <name>Zn(2+)</name>
        <dbReference type="ChEBI" id="CHEBI:29105"/>
        <note>catalytic</note>
    </ligand>
</feature>
<dbReference type="EMBL" id="CP031388">
    <property type="protein sequence ID" value="QPH06048.1"/>
    <property type="molecule type" value="Genomic_DNA"/>
</dbReference>
<feature type="active site" evidence="4">
    <location>
        <position position="430"/>
    </location>
</feature>
<evidence type="ECO:0000313" key="10">
    <source>
        <dbReference type="EMBL" id="QPH06048.1"/>
    </source>
</evidence>
<dbReference type="Gene3D" id="3.40.390.10">
    <property type="entry name" value="Collagenase (Catalytic Domain)"/>
    <property type="match status" value="1"/>
</dbReference>
<dbReference type="SMART" id="SM00050">
    <property type="entry name" value="DISIN"/>
    <property type="match status" value="1"/>
</dbReference>
<dbReference type="InterPro" id="IPR034028">
    <property type="entry name" value="ZnMc_ADAM_fungal"/>
</dbReference>
<dbReference type="InterPro" id="IPR001762">
    <property type="entry name" value="Disintegrin_dom"/>
</dbReference>
<dbReference type="PANTHER" id="PTHR11905:SF159">
    <property type="entry name" value="ADAM METALLOPROTEASE"/>
    <property type="match status" value="1"/>
</dbReference>
<feature type="binding site" evidence="4">
    <location>
        <position position="429"/>
    </location>
    <ligand>
        <name>Zn(2+)</name>
        <dbReference type="ChEBI" id="CHEBI:29105"/>
        <note>catalytic</note>
    </ligand>
</feature>
<dbReference type="PROSITE" id="PS50214">
    <property type="entry name" value="DISINTEGRIN_2"/>
    <property type="match status" value="1"/>
</dbReference>
<evidence type="ECO:0000256" key="3">
    <source>
        <dbReference type="ARBA" id="ARBA00074021"/>
    </source>
</evidence>
<feature type="binding site" evidence="4">
    <location>
        <position position="433"/>
    </location>
    <ligand>
        <name>Zn(2+)</name>
        <dbReference type="ChEBI" id="CHEBI:29105"/>
        <note>catalytic</note>
    </ligand>
</feature>
<dbReference type="PROSITE" id="PS50215">
    <property type="entry name" value="ADAM_MEPRO"/>
    <property type="match status" value="1"/>
</dbReference>
<dbReference type="SUPFAM" id="SSF55486">
    <property type="entry name" value="Metalloproteases ('zincins'), catalytic domain"/>
    <property type="match status" value="1"/>
</dbReference>
<feature type="compositionally biased region" description="Pro residues" evidence="5">
    <location>
        <begin position="805"/>
        <end position="817"/>
    </location>
</feature>
<dbReference type="AlphaFoldDB" id="A0A7S9KUZ2"/>
<keyword evidence="6" id="KW-0812">Transmembrane</keyword>
<comment type="caution">
    <text evidence="4">Lacks conserved residue(s) required for the propagation of feature annotation.</text>
</comment>
<feature type="compositionally biased region" description="Low complexity" evidence="5">
    <location>
        <begin position="747"/>
        <end position="761"/>
    </location>
</feature>
<dbReference type="GO" id="GO:0004222">
    <property type="term" value="F:metalloendopeptidase activity"/>
    <property type="evidence" value="ECO:0007669"/>
    <property type="project" value="InterPro"/>
</dbReference>
<dbReference type="CDD" id="cd04271">
    <property type="entry name" value="ZnMc_ADAM_fungal"/>
    <property type="match status" value="1"/>
</dbReference>
<feature type="chain" id="PRO_5034350310" description="Disintegrin and metalloproteinase domain-containing protein B" evidence="7">
    <location>
        <begin position="24"/>
        <end position="833"/>
    </location>
</feature>
<keyword evidence="11" id="KW-1185">Reference proteome</keyword>
<dbReference type="FunFam" id="4.10.70.10:FF:000003">
    <property type="entry name" value="Disintegrin and metalloproteinase domain-containing protein 17"/>
    <property type="match status" value="1"/>
</dbReference>
<accession>A0A7S9KUZ2</accession>
<evidence type="ECO:0000256" key="1">
    <source>
        <dbReference type="ARBA" id="ARBA00023157"/>
    </source>
</evidence>
<evidence type="ECO:0000256" key="5">
    <source>
        <dbReference type="SAM" id="MobiDB-lite"/>
    </source>
</evidence>
<keyword evidence="6" id="KW-0472">Membrane</keyword>
<keyword evidence="4" id="KW-0479">Metal-binding</keyword>
<dbReference type="InterPro" id="IPR036436">
    <property type="entry name" value="Disintegrin_dom_sf"/>
</dbReference>
<dbReference type="Proteomes" id="UP000594364">
    <property type="component" value="Chromosome 4"/>
</dbReference>
<proteinExistence type="predicted"/>
<feature type="domain" description="Disintegrin" evidence="8">
    <location>
        <begin position="517"/>
        <end position="607"/>
    </location>
</feature>
<dbReference type="SUPFAM" id="SSF57552">
    <property type="entry name" value="Blood coagulation inhibitor (disintegrin)"/>
    <property type="match status" value="1"/>
</dbReference>
<evidence type="ECO:0000259" key="8">
    <source>
        <dbReference type="PROSITE" id="PS50214"/>
    </source>
</evidence>
<dbReference type="Pfam" id="PF00200">
    <property type="entry name" value="Disintegrin"/>
    <property type="match status" value="1"/>
</dbReference>
<evidence type="ECO:0000259" key="9">
    <source>
        <dbReference type="PROSITE" id="PS50215"/>
    </source>
</evidence>
<keyword evidence="4" id="KW-0862">Zinc</keyword>
<dbReference type="Pfam" id="PF13688">
    <property type="entry name" value="Reprolysin_5"/>
    <property type="match status" value="1"/>
</dbReference>
<feature type="region of interest" description="Disordered" evidence="5">
    <location>
        <begin position="738"/>
        <end position="833"/>
    </location>
</feature>
<dbReference type="InterPro" id="IPR024079">
    <property type="entry name" value="MetalloPept_cat_dom_sf"/>
</dbReference>
<keyword evidence="1" id="KW-1015">Disulfide bond</keyword>
<reference evidence="10 11" key="1">
    <citation type="journal article" date="2018" name="PLoS Genet.">
        <title>Repeat elements organise 3D genome structure and mediate transcription in the filamentous fungus Epichloe festucae.</title>
        <authorList>
            <person name="Winter D.J."/>
            <person name="Ganley A.R.D."/>
            <person name="Young C.A."/>
            <person name="Liachko I."/>
            <person name="Schardl C.L."/>
            <person name="Dupont P.Y."/>
            <person name="Berry D."/>
            <person name="Ram A."/>
            <person name="Scott B."/>
            <person name="Cox M.P."/>
        </authorList>
    </citation>
    <scope>NUCLEOTIDE SEQUENCE [LARGE SCALE GENOMIC DNA]</scope>
    <source>
        <strain evidence="10 11">Fl1</strain>
    </source>
</reference>
<dbReference type="OrthoDB" id="5951731at2759"/>
<keyword evidence="6" id="KW-1133">Transmembrane helix</keyword>
<name>A0A7S9KUZ2_EPIFF</name>
<organism evidence="10 11">
    <name type="scientific">Epichloe festucae (strain Fl1)</name>
    <dbReference type="NCBI Taxonomy" id="877507"/>
    <lineage>
        <taxon>Eukaryota</taxon>
        <taxon>Fungi</taxon>
        <taxon>Dikarya</taxon>
        <taxon>Ascomycota</taxon>
        <taxon>Pezizomycotina</taxon>
        <taxon>Sordariomycetes</taxon>
        <taxon>Hypocreomycetidae</taxon>
        <taxon>Hypocreales</taxon>
        <taxon>Clavicipitaceae</taxon>
        <taxon>Epichloe</taxon>
    </lineage>
</organism>
<gene>
    <name evidence="10" type="ORF">C2857_004254</name>
</gene>
<dbReference type="InterPro" id="IPR001590">
    <property type="entry name" value="Peptidase_M12B"/>
</dbReference>
<protein>
    <recommendedName>
        <fullName evidence="3">Disintegrin and metalloproteinase domain-containing protein B</fullName>
    </recommendedName>
</protein>
<feature type="signal peptide" evidence="7">
    <location>
        <begin position="1"/>
        <end position="23"/>
    </location>
</feature>
<comment type="function">
    <text evidence="2">Probable zinc protease.</text>
</comment>
<dbReference type="Gene3D" id="4.10.70.10">
    <property type="entry name" value="Disintegrin domain"/>
    <property type="match status" value="1"/>
</dbReference>
<evidence type="ECO:0000256" key="6">
    <source>
        <dbReference type="SAM" id="Phobius"/>
    </source>
</evidence>
<evidence type="ECO:0000313" key="11">
    <source>
        <dbReference type="Proteomes" id="UP000594364"/>
    </source>
</evidence>
<feature type="compositionally biased region" description="Low complexity" evidence="5">
    <location>
        <begin position="768"/>
        <end position="780"/>
    </location>
</feature>
<dbReference type="GO" id="GO:0006508">
    <property type="term" value="P:proteolysis"/>
    <property type="evidence" value="ECO:0007669"/>
    <property type="project" value="InterPro"/>
</dbReference>